<gene>
    <name evidence="1" type="ORF">V1525DRAFT_337051</name>
</gene>
<name>A0ACC3TBS9_LIPKO</name>
<protein>
    <submittedName>
        <fullName evidence="1">Uncharacterized protein</fullName>
    </submittedName>
</protein>
<evidence type="ECO:0000313" key="2">
    <source>
        <dbReference type="Proteomes" id="UP001433508"/>
    </source>
</evidence>
<reference evidence="2" key="1">
    <citation type="journal article" date="2024" name="Front. Bioeng. Biotechnol.">
        <title>Genome-scale model development and genomic sequencing of the oleaginous clade Lipomyces.</title>
        <authorList>
            <person name="Czajka J.J."/>
            <person name="Han Y."/>
            <person name="Kim J."/>
            <person name="Mondo S.J."/>
            <person name="Hofstad B.A."/>
            <person name="Robles A."/>
            <person name="Haridas S."/>
            <person name="Riley R."/>
            <person name="LaButti K."/>
            <person name="Pangilinan J."/>
            <person name="Andreopoulos W."/>
            <person name="Lipzen A."/>
            <person name="Yan J."/>
            <person name="Wang M."/>
            <person name="Ng V."/>
            <person name="Grigoriev I.V."/>
            <person name="Spatafora J.W."/>
            <person name="Magnuson J.K."/>
            <person name="Baker S.E."/>
            <person name="Pomraning K.R."/>
        </authorList>
    </citation>
    <scope>NUCLEOTIDE SEQUENCE [LARGE SCALE GENOMIC DNA]</scope>
    <source>
        <strain evidence="2">CBS 7786</strain>
    </source>
</reference>
<dbReference type="Proteomes" id="UP001433508">
    <property type="component" value="Unassembled WGS sequence"/>
</dbReference>
<evidence type="ECO:0000313" key="1">
    <source>
        <dbReference type="EMBL" id="KAK9240352.1"/>
    </source>
</evidence>
<comment type="caution">
    <text evidence="1">The sequence shown here is derived from an EMBL/GenBank/DDBJ whole genome shotgun (WGS) entry which is preliminary data.</text>
</comment>
<dbReference type="EMBL" id="MU971340">
    <property type="protein sequence ID" value="KAK9240352.1"/>
    <property type="molecule type" value="Genomic_DNA"/>
</dbReference>
<proteinExistence type="predicted"/>
<sequence>MQFLPDNLLSLLRAEVTIASVARCVSELVHNSIDAGASHVDIILRPSPLYISVVDDGHGIRPGDMRHIGRRHYTSKCRQLSDLESISSYGFRGEALASIAAVSHLSVTSRHSDYSSTHTTTLMNASEIYNGPSSSSLISHGTHVVVQNLFNNLPVRRKSILGDGENNKSACHDIVKSVRNCLVEIALSLESEAVKIRFRSESALLLNLCVRAEDKNNASNVLKTAYGRAIFKSFDTFNARHGDVTVNVLVALELTATQNYQYIFINRRKLVHPAIYKTLSYLFCTSLGFHEDRSEVHPVFVVHVNAPLSGYDLCQDPGKIVVDLENYGDIETAILDAVRNFLSRLAMSSNSGMQRLDTGAKNIGPNWESPVFDSPERLIPSLSLKYQSDDSHFSSRKLTKSGLTQAKFISQIDKKFILLSIAENDGRHTLVIVDQHAADERVRLELLLVDYFTQVLTCRTDESWSYSSSWARDQDQVAFSVKFKCSFSVSQEGFEALAQWQVQLELWGVRYKLSTLTTRPPKTRTTTEELEEDELTVHVTHWPFIMTEKYMEEPAMVKAFLLQHAYDLQSGQVSRLAACQISDLVNSCSIESTSVLLDLAYRYIPRMILELLNSKACRGAIMFGDSLAEERSRELIHDLTKCRYPFQCAHGRPSMVSLVNF</sequence>
<accession>A0ACC3TBS9</accession>
<keyword evidence="2" id="KW-1185">Reference proteome</keyword>
<organism evidence="1 2">
    <name type="scientific">Lipomyces kononenkoae</name>
    <name type="common">Yeast</name>
    <dbReference type="NCBI Taxonomy" id="34357"/>
    <lineage>
        <taxon>Eukaryota</taxon>
        <taxon>Fungi</taxon>
        <taxon>Dikarya</taxon>
        <taxon>Ascomycota</taxon>
        <taxon>Saccharomycotina</taxon>
        <taxon>Lipomycetes</taxon>
        <taxon>Lipomycetales</taxon>
        <taxon>Lipomycetaceae</taxon>
        <taxon>Lipomyces</taxon>
    </lineage>
</organism>